<dbReference type="InterPro" id="IPR049718">
    <property type="entry name" value="AKO59007-like"/>
</dbReference>
<dbReference type="NCBIfam" id="NF033394">
    <property type="entry name" value="capsid_maj_Podo"/>
    <property type="match status" value="1"/>
</dbReference>
<protein>
    <recommendedName>
        <fullName evidence="2">Phage major capsid protein</fullName>
    </recommendedName>
</protein>
<gene>
    <name evidence="1" type="ORF">UFOVP291_41</name>
</gene>
<accession>A0A6J5LV10</accession>
<dbReference type="EMBL" id="LR796301">
    <property type="protein sequence ID" value="CAB4135549.1"/>
    <property type="molecule type" value="Genomic_DNA"/>
</dbReference>
<name>A0A6J5LV10_9CAUD</name>
<sequence length="352" mass="37913">MPSSAFTTIESTIASALDFHVKSDAFAQSIQDKPLLGALTKRQKFFPGGKGDITVPVVFSYSSAITGYEGDDAVTYVNPQNTKRASYNWKEVHSGITVTFTELKQDGLSVVDSLSGESTSKHSGRDATVLTNILKNKLDDMTEGWSIGMNSMLWKDGTQDAKQVAGLMSLIKPASSTALGTTGGISRVTNTLWRNRADSFTYASGSTVIIDGLRKEVRQLKRYGGKPNVIVCGSGFLEKLEKEIHSKGLYTQSGFTGANTIGMGAASLLGIGEFVYDPTLDGLAKHDGTGNQSNFAYILDTDAIQLMVMEGEDKKLHNPARPENKYAIYKAMTWTGGLVAKKLNSSGLYEAV</sequence>
<proteinExistence type="predicted"/>
<organism evidence="1">
    <name type="scientific">uncultured Caudovirales phage</name>
    <dbReference type="NCBI Taxonomy" id="2100421"/>
    <lineage>
        <taxon>Viruses</taxon>
        <taxon>Duplodnaviria</taxon>
        <taxon>Heunggongvirae</taxon>
        <taxon>Uroviricota</taxon>
        <taxon>Caudoviricetes</taxon>
        <taxon>Peduoviridae</taxon>
        <taxon>Maltschvirus</taxon>
        <taxon>Maltschvirus maltsch</taxon>
    </lineage>
</organism>
<reference evidence="1" key="1">
    <citation type="submission" date="2020-04" db="EMBL/GenBank/DDBJ databases">
        <authorList>
            <person name="Chiriac C."/>
            <person name="Salcher M."/>
            <person name="Ghai R."/>
            <person name="Kavagutti S V."/>
        </authorList>
    </citation>
    <scope>NUCLEOTIDE SEQUENCE</scope>
</reference>
<evidence type="ECO:0000313" key="1">
    <source>
        <dbReference type="EMBL" id="CAB4135549.1"/>
    </source>
</evidence>
<evidence type="ECO:0008006" key="2">
    <source>
        <dbReference type="Google" id="ProtNLM"/>
    </source>
</evidence>